<dbReference type="SUPFAM" id="SSF57667">
    <property type="entry name" value="beta-beta-alpha zinc fingers"/>
    <property type="match status" value="1"/>
</dbReference>
<dbReference type="GO" id="GO:0009736">
    <property type="term" value="P:cytokinin-activated signaling pathway"/>
    <property type="evidence" value="ECO:0007669"/>
    <property type="project" value="TreeGrafter"/>
</dbReference>
<gene>
    <name evidence="3" type="ORF">HS088_TW03G00491</name>
</gene>
<dbReference type="PANTHER" id="PTHR46353:SF13">
    <property type="entry name" value="ZINC FINGER PROTEIN 6"/>
    <property type="match status" value="1"/>
</dbReference>
<evidence type="ECO:0000313" key="3">
    <source>
        <dbReference type="EMBL" id="KAF5750159.1"/>
    </source>
</evidence>
<dbReference type="InterPro" id="IPR001328">
    <property type="entry name" value="Pept_tRNA_hydro"/>
</dbReference>
<dbReference type="GO" id="GO:0010090">
    <property type="term" value="P:trichome morphogenesis"/>
    <property type="evidence" value="ECO:0007669"/>
    <property type="project" value="InterPro"/>
</dbReference>
<keyword evidence="4" id="KW-1185">Reference proteome</keyword>
<feature type="domain" description="C2H2-type" evidence="2">
    <location>
        <begin position="56"/>
        <end position="83"/>
    </location>
</feature>
<accession>A0A7J7DV41</accession>
<organism evidence="3 4">
    <name type="scientific">Tripterygium wilfordii</name>
    <name type="common">Thunder God vine</name>
    <dbReference type="NCBI Taxonomy" id="458696"/>
    <lineage>
        <taxon>Eukaryota</taxon>
        <taxon>Viridiplantae</taxon>
        <taxon>Streptophyta</taxon>
        <taxon>Embryophyta</taxon>
        <taxon>Tracheophyta</taxon>
        <taxon>Spermatophyta</taxon>
        <taxon>Magnoliopsida</taxon>
        <taxon>eudicotyledons</taxon>
        <taxon>Gunneridae</taxon>
        <taxon>Pentapetalae</taxon>
        <taxon>rosids</taxon>
        <taxon>fabids</taxon>
        <taxon>Celastrales</taxon>
        <taxon>Celastraceae</taxon>
        <taxon>Tripterygium</taxon>
    </lineage>
</organism>
<keyword evidence="1" id="KW-0862">Zinc</keyword>
<dbReference type="Pfam" id="PF01195">
    <property type="entry name" value="Pept_tRNA_hydro"/>
    <property type="match status" value="1"/>
</dbReference>
<protein>
    <submittedName>
        <fullName evidence="3">Chloroplastic group IIB intron splicing facilitator CRS2-B chloroplastic</fullName>
    </submittedName>
</protein>
<dbReference type="InterPro" id="IPR036236">
    <property type="entry name" value="Znf_C2H2_sf"/>
</dbReference>
<dbReference type="PROSITE" id="PS50157">
    <property type="entry name" value="ZINC_FINGER_C2H2_2"/>
    <property type="match status" value="1"/>
</dbReference>
<keyword evidence="1" id="KW-0863">Zinc-finger</keyword>
<dbReference type="EMBL" id="JAAARO010000003">
    <property type="protein sequence ID" value="KAF5750159.1"/>
    <property type="molecule type" value="Genomic_DNA"/>
</dbReference>
<dbReference type="GO" id="GO:0004045">
    <property type="term" value="F:peptidyl-tRNA hydrolase activity"/>
    <property type="evidence" value="ECO:0007669"/>
    <property type="project" value="InterPro"/>
</dbReference>
<dbReference type="GO" id="GO:0005634">
    <property type="term" value="C:nucleus"/>
    <property type="evidence" value="ECO:0007669"/>
    <property type="project" value="TreeGrafter"/>
</dbReference>
<dbReference type="GO" id="GO:0000976">
    <property type="term" value="F:transcription cis-regulatory region binding"/>
    <property type="evidence" value="ECO:0007669"/>
    <property type="project" value="TreeGrafter"/>
</dbReference>
<dbReference type="InParanoid" id="A0A7J7DV41"/>
<proteinExistence type="predicted"/>
<reference evidence="3 4" key="1">
    <citation type="journal article" date="2020" name="Nat. Commun.">
        <title>Genome of Tripterygium wilfordii and identification of cytochrome P450 involved in triptolide biosynthesis.</title>
        <authorList>
            <person name="Tu L."/>
            <person name="Su P."/>
            <person name="Zhang Z."/>
            <person name="Gao L."/>
            <person name="Wang J."/>
            <person name="Hu T."/>
            <person name="Zhou J."/>
            <person name="Zhang Y."/>
            <person name="Zhao Y."/>
            <person name="Liu Y."/>
            <person name="Song Y."/>
            <person name="Tong Y."/>
            <person name="Lu Y."/>
            <person name="Yang J."/>
            <person name="Xu C."/>
            <person name="Jia M."/>
            <person name="Peters R.J."/>
            <person name="Huang L."/>
            <person name="Gao W."/>
        </authorList>
    </citation>
    <scope>NUCLEOTIDE SEQUENCE [LARGE SCALE GENOMIC DNA]</scope>
    <source>
        <strain evidence="4">cv. XIE 37</strain>
        <tissue evidence="3">Leaf</tissue>
    </source>
</reference>
<dbReference type="InterPro" id="IPR018171">
    <property type="entry name" value="Pept_tRNA_hydro_CS"/>
</dbReference>
<dbReference type="PANTHER" id="PTHR46353">
    <property type="entry name" value="ZINC FINGER PROTEIN 5"/>
    <property type="match status" value="1"/>
</dbReference>
<dbReference type="InterPro" id="IPR013087">
    <property type="entry name" value="Znf_C2H2_type"/>
</dbReference>
<evidence type="ECO:0000259" key="2">
    <source>
        <dbReference type="PROSITE" id="PS50157"/>
    </source>
</evidence>
<dbReference type="Gene3D" id="3.30.160.60">
    <property type="entry name" value="Classic Zinc Finger"/>
    <property type="match status" value="1"/>
</dbReference>
<dbReference type="GO" id="GO:0008270">
    <property type="term" value="F:zinc ion binding"/>
    <property type="evidence" value="ECO:0007669"/>
    <property type="project" value="UniProtKB-KW"/>
</dbReference>
<evidence type="ECO:0000313" key="4">
    <source>
        <dbReference type="Proteomes" id="UP000593562"/>
    </source>
</evidence>
<sequence>MADIGCQTKPNSTTTSSPALKLFGFNISEGNNGHTEKSSSGFSGINGFQSGDGRKYECQYCCREFANSQALGGHQNAHKKERLILKRAAQMQANRGLLTSHVHSAFSRPPHLLSLPVVPLPQHPPQSPSWVYVSYPYGPSSGPVRRVYAASDSEMNTSMGDGDGGHGLDELGLNLHLSLGPTMSMFYAVSAPSISISCPGRPYFYRRKFVSPRLCVRPPANNKDANGVEVEYTPWLIVGLGNPGNKYHQTRHNVGFEMIDKISQAEGIVLNTIQSKALLGIGCIGVVPIVLAKPQAYMNYSGESVSSQILS</sequence>
<dbReference type="InterPro" id="IPR044299">
    <property type="entry name" value="GIS3/ZFP5/ZFP6"/>
</dbReference>
<dbReference type="PROSITE" id="PS00028">
    <property type="entry name" value="ZINC_FINGER_C2H2_1"/>
    <property type="match status" value="1"/>
</dbReference>
<name>A0A7J7DV41_TRIWF</name>
<comment type="caution">
    <text evidence="3">The sequence shown here is derived from an EMBL/GenBank/DDBJ whole genome shotgun (WGS) entry which is preliminary data.</text>
</comment>
<dbReference type="SUPFAM" id="SSF53178">
    <property type="entry name" value="Peptidyl-tRNA hydrolase-like"/>
    <property type="match status" value="1"/>
</dbReference>
<dbReference type="AlphaFoldDB" id="A0A7J7DV41"/>
<dbReference type="GO" id="GO:0003700">
    <property type="term" value="F:DNA-binding transcription factor activity"/>
    <property type="evidence" value="ECO:0007669"/>
    <property type="project" value="TreeGrafter"/>
</dbReference>
<evidence type="ECO:0000256" key="1">
    <source>
        <dbReference type="PROSITE-ProRule" id="PRU00042"/>
    </source>
</evidence>
<dbReference type="InterPro" id="IPR036416">
    <property type="entry name" value="Pept_tRNA_hydro_sf"/>
</dbReference>
<keyword evidence="1" id="KW-0479">Metal-binding</keyword>
<dbReference type="Proteomes" id="UP000593562">
    <property type="component" value="Unassembled WGS sequence"/>
</dbReference>
<dbReference type="Gene3D" id="3.40.50.1470">
    <property type="entry name" value="Peptidyl-tRNA hydrolase"/>
    <property type="match status" value="1"/>
</dbReference>
<dbReference type="GO" id="GO:0009740">
    <property type="term" value="P:gibberellic acid mediated signaling pathway"/>
    <property type="evidence" value="ECO:0007669"/>
    <property type="project" value="TreeGrafter"/>
</dbReference>
<dbReference type="PROSITE" id="PS01195">
    <property type="entry name" value="PEPT_TRNA_HYDROL_1"/>
    <property type="match status" value="1"/>
</dbReference>